<gene>
    <name evidence="3" type="ordered locus">Xcel_2577</name>
</gene>
<keyword evidence="2" id="KW-0472">Membrane</keyword>
<keyword evidence="2" id="KW-1133">Transmembrane helix</keyword>
<dbReference type="EMBL" id="CP001821">
    <property type="protein sequence ID" value="ACZ31592.1"/>
    <property type="molecule type" value="Genomic_DNA"/>
</dbReference>
<dbReference type="SUPFAM" id="SSF53335">
    <property type="entry name" value="S-adenosyl-L-methionine-dependent methyltransferases"/>
    <property type="match status" value="1"/>
</dbReference>
<reference evidence="4" key="1">
    <citation type="submission" date="2009-11" db="EMBL/GenBank/DDBJ databases">
        <title>The complete chromosome of Xylanimonas cellulosilytica DSM 15894.</title>
        <authorList>
            <consortium name="US DOE Joint Genome Institute (JGI-PGF)"/>
            <person name="Lucas S."/>
            <person name="Copeland A."/>
            <person name="Lapidus A."/>
            <person name="Glavina del Rio T."/>
            <person name="Dalin E."/>
            <person name="Tice H."/>
            <person name="Bruce D."/>
            <person name="Goodwin L."/>
            <person name="Pitluck S."/>
            <person name="Kyrpides N."/>
            <person name="Mavromatis K."/>
            <person name="Ivanova N."/>
            <person name="Mikhailova N."/>
            <person name="Foster B."/>
            <person name="Clum A."/>
            <person name="Brettin T."/>
            <person name="Detter J.C."/>
            <person name="Han C."/>
            <person name="Larimer F."/>
            <person name="Land M."/>
            <person name="Hauser L."/>
            <person name="Markowitz V."/>
            <person name="Cheng J.F."/>
            <person name="Hugenholtz P."/>
            <person name="Woyke T."/>
            <person name="Wu D."/>
            <person name="Gehrich-Schroeter G."/>
            <person name="Schneider S."/>
            <person name="Pukall S.R."/>
            <person name="Klenk H.P."/>
            <person name="Eisen J.A."/>
        </authorList>
    </citation>
    <scope>NUCLEOTIDE SEQUENCE [LARGE SCALE GENOMIC DNA]</scope>
    <source>
        <strain evidence="4">DSM 15894 / CECT 5975 / LMG 20990 / XIL07</strain>
    </source>
</reference>
<dbReference type="HOGENOM" id="CLU_701492_0_0_11"/>
<feature type="coiled-coil region" evidence="1">
    <location>
        <begin position="65"/>
        <end position="125"/>
    </location>
</feature>
<feature type="transmembrane region" description="Helical" evidence="2">
    <location>
        <begin position="7"/>
        <end position="28"/>
    </location>
</feature>
<dbReference type="Pfam" id="PF13578">
    <property type="entry name" value="Methyltransf_24"/>
    <property type="match status" value="1"/>
</dbReference>
<evidence type="ECO:0000256" key="1">
    <source>
        <dbReference type="SAM" id="Coils"/>
    </source>
</evidence>
<dbReference type="Proteomes" id="UP000002255">
    <property type="component" value="Chromosome"/>
</dbReference>
<sequence length="359" mass="40003">MPRFQTFHYGALATLAIAAVAVIAALLTDQPASALLPVLVAAVVILIVLADRRMLKTSQRRAQEHADLHKHIDGLELELDNLARNTMEALGKSNHLRQTCEQRFSEEVRTRLETLSKVLVDLEAARTGDADRRDRQFRSLERNLALVRSNIVTDIQALIQLLSRFEPSAPLPILSGWAVGPTGLVALHDIVQRHRPHLIVECGSGTSTLWLAYFVKERGYGRVIALEHNEKYAAQTRDMLAAHELSDLVDVRLAPLRPTETPRGVFQWYELNPSSLGGQIDLLIVDGPPGATGPHARYPALPVLRAQLAPDAVLLLDDTERSDEREMVEFWLDEEPTLRHMRTIDRTMDLYAIGGESAP</sequence>
<name>D1BX24_XYLCX</name>
<dbReference type="AlphaFoldDB" id="D1BX24"/>
<organism evidence="3 4">
    <name type="scientific">Xylanimonas cellulosilytica (strain DSM 15894 / JCM 12276 / CECT 5975 / KCTC 9989 / LMG 20990 / NBRC 107835 / XIL07)</name>
    <dbReference type="NCBI Taxonomy" id="446471"/>
    <lineage>
        <taxon>Bacteria</taxon>
        <taxon>Bacillati</taxon>
        <taxon>Actinomycetota</taxon>
        <taxon>Actinomycetes</taxon>
        <taxon>Micrococcales</taxon>
        <taxon>Promicromonosporaceae</taxon>
        <taxon>Xylanimonas</taxon>
    </lineage>
</organism>
<evidence type="ECO:0000313" key="3">
    <source>
        <dbReference type="EMBL" id="ACZ31592.1"/>
    </source>
</evidence>
<accession>D1BX24</accession>
<dbReference type="eggNOG" id="COG4122">
    <property type="taxonomic scope" value="Bacteria"/>
</dbReference>
<feature type="transmembrane region" description="Helical" evidence="2">
    <location>
        <begin position="34"/>
        <end position="51"/>
    </location>
</feature>
<dbReference type="RefSeq" id="WP_012879334.1">
    <property type="nucleotide sequence ID" value="NC_013530.1"/>
</dbReference>
<keyword evidence="4" id="KW-1185">Reference proteome</keyword>
<reference evidence="3 4" key="2">
    <citation type="journal article" date="2010" name="Stand. Genomic Sci.">
        <title>Complete genome sequence of Xylanimonas cellulosilytica type strain (XIL07).</title>
        <authorList>
            <person name="Foster B."/>
            <person name="Pukall R."/>
            <person name="Abt B."/>
            <person name="Nolan M."/>
            <person name="Glavina Del Rio T."/>
            <person name="Chen F."/>
            <person name="Lucas S."/>
            <person name="Tice H."/>
            <person name="Pitluck S."/>
            <person name="Cheng J.-F."/>
            <person name="Chertkov O."/>
            <person name="Brettin T."/>
            <person name="Han C."/>
            <person name="Detter J.C."/>
            <person name="Bruce D."/>
            <person name="Goodwin L."/>
            <person name="Ivanova N."/>
            <person name="Mavromatis K."/>
            <person name="Pati A."/>
            <person name="Mikhailova N."/>
            <person name="Chen A."/>
            <person name="Palaniappan K."/>
            <person name="Land M."/>
            <person name="Hauser L."/>
            <person name="Chang Y.-J."/>
            <person name="Jeffries C.D."/>
            <person name="Chain P."/>
            <person name="Rohde M."/>
            <person name="Goeker M."/>
            <person name="Bristow J."/>
            <person name="Eisen J.A."/>
            <person name="Markowitz V."/>
            <person name="Hugenholtz P."/>
            <person name="Kyrpides N.C."/>
            <person name="Klenk H.-P."/>
            <person name="Lapidus A."/>
        </authorList>
    </citation>
    <scope>NUCLEOTIDE SEQUENCE [LARGE SCALE GENOMIC DNA]</scope>
    <source>
        <strain evidence="4">DSM 15894 / CECT 5975 / LMG 20990 / XIL07</strain>
    </source>
</reference>
<dbReference type="KEGG" id="xce:Xcel_2577"/>
<keyword evidence="2" id="KW-0812">Transmembrane</keyword>
<proteinExistence type="predicted"/>
<evidence type="ECO:0000256" key="2">
    <source>
        <dbReference type="SAM" id="Phobius"/>
    </source>
</evidence>
<protein>
    <submittedName>
        <fullName evidence="3">Uncharacterized protein</fullName>
    </submittedName>
</protein>
<evidence type="ECO:0000313" key="4">
    <source>
        <dbReference type="Proteomes" id="UP000002255"/>
    </source>
</evidence>
<dbReference type="STRING" id="446471.Xcel_2577"/>
<dbReference type="InterPro" id="IPR029063">
    <property type="entry name" value="SAM-dependent_MTases_sf"/>
</dbReference>
<dbReference type="Gene3D" id="3.40.50.150">
    <property type="entry name" value="Vaccinia Virus protein VP39"/>
    <property type="match status" value="1"/>
</dbReference>
<keyword evidence="1" id="KW-0175">Coiled coil</keyword>